<dbReference type="InterPro" id="IPR000760">
    <property type="entry name" value="Inositol_monophosphatase-like"/>
</dbReference>
<dbReference type="Gene3D" id="3.40.190.80">
    <property type="match status" value="1"/>
</dbReference>
<dbReference type="RefSeq" id="XP_016475585.1">
    <property type="nucleotide sequence ID" value="XM_016620099.1"/>
</dbReference>
<dbReference type="STRING" id="4097.A0A1S4AFW0"/>
<evidence type="ECO:0000256" key="2">
    <source>
        <dbReference type="ARBA" id="ARBA00009759"/>
    </source>
</evidence>
<dbReference type="Pfam" id="PF00459">
    <property type="entry name" value="Inositol_P"/>
    <property type="match status" value="1"/>
</dbReference>
<accession>A0A1S4AFW0</accession>
<comment type="cofactor">
    <cofactor evidence="1 6">
        <name>Mg(2+)</name>
        <dbReference type="ChEBI" id="CHEBI:18420"/>
    </cofactor>
</comment>
<dbReference type="Gene3D" id="3.30.540.10">
    <property type="entry name" value="Fructose-1,6-Bisphosphatase, subunit A, domain 1"/>
    <property type="match status" value="1"/>
</dbReference>
<dbReference type="SUPFAM" id="SSF56655">
    <property type="entry name" value="Carbohydrate phosphatase"/>
    <property type="match status" value="1"/>
</dbReference>
<evidence type="ECO:0000313" key="7">
    <source>
        <dbReference type="RefSeq" id="XP_016475585.1"/>
    </source>
</evidence>
<feature type="binding site" evidence="6">
    <location>
        <position position="97"/>
    </location>
    <ligand>
        <name>Mg(2+)</name>
        <dbReference type="ChEBI" id="CHEBI:18420"/>
        <label>1</label>
        <note>catalytic</note>
    </ligand>
</feature>
<evidence type="ECO:0000256" key="6">
    <source>
        <dbReference type="PIRSR" id="PIRSR600760-2"/>
    </source>
</evidence>
<organism evidence="7">
    <name type="scientific">Nicotiana tabacum</name>
    <name type="common">Common tobacco</name>
    <dbReference type="NCBI Taxonomy" id="4097"/>
    <lineage>
        <taxon>Eukaryota</taxon>
        <taxon>Viridiplantae</taxon>
        <taxon>Streptophyta</taxon>
        <taxon>Embryophyta</taxon>
        <taxon>Tracheophyta</taxon>
        <taxon>Spermatophyta</taxon>
        <taxon>Magnoliopsida</taxon>
        <taxon>eudicotyledons</taxon>
        <taxon>Gunneridae</taxon>
        <taxon>Pentapetalae</taxon>
        <taxon>asterids</taxon>
        <taxon>lamiids</taxon>
        <taxon>Solanales</taxon>
        <taxon>Solanaceae</taxon>
        <taxon>Nicotianoideae</taxon>
        <taxon>Nicotianeae</taxon>
        <taxon>Nicotiana</taxon>
    </lineage>
</organism>
<evidence type="ECO:0000256" key="5">
    <source>
        <dbReference type="ARBA" id="ARBA00022842"/>
    </source>
</evidence>
<dbReference type="InterPro" id="IPR051090">
    <property type="entry name" value="Inositol_monoP_superfamily"/>
</dbReference>
<keyword evidence="3 6" id="KW-0479">Metal-binding</keyword>
<dbReference type="GO" id="GO:0016791">
    <property type="term" value="F:phosphatase activity"/>
    <property type="evidence" value="ECO:0007669"/>
    <property type="project" value="UniProtKB-ARBA"/>
</dbReference>
<feature type="binding site" evidence="6">
    <location>
        <position position="73"/>
    </location>
    <ligand>
        <name>Mg(2+)</name>
        <dbReference type="ChEBI" id="CHEBI:18420"/>
        <label>1</label>
        <note>catalytic</note>
    </ligand>
</feature>
<dbReference type="PANTHER" id="PTHR43200:SF6">
    <property type="entry name" value="3'(2'),5'-BISPHOSPHATE NUCLEOTIDASE"/>
    <property type="match status" value="1"/>
</dbReference>
<keyword evidence="4" id="KW-0378">Hydrolase</keyword>
<feature type="binding site" evidence="6">
    <location>
        <position position="94"/>
    </location>
    <ligand>
        <name>Mg(2+)</name>
        <dbReference type="ChEBI" id="CHEBI:18420"/>
        <label>1</label>
        <note>catalytic</note>
    </ligand>
</feature>
<dbReference type="KEGG" id="nta:107797228"/>
<feature type="binding site" evidence="6">
    <location>
        <position position="218"/>
    </location>
    <ligand>
        <name>Mg(2+)</name>
        <dbReference type="ChEBI" id="CHEBI:18420"/>
        <label>1</label>
        <note>catalytic</note>
    </ligand>
</feature>
<name>A0A1S4AFW0_TOBAC</name>
<dbReference type="SMR" id="A0A1S4AFW0"/>
<sequence>MLNNEELDRLAQIANEAADVARQIIRKYYSTGVRFKFTEKNGDGPVTCVDIEAEEAMVTVITNAFPSHSIYGEETGWHNRDNSLIPNQFIWVLDPIDGTSSFVGKDSSAFGILVAVVYNGRPIIGCIDHPILKLRWMGIRGRRTTVNSEQVSTMDCHDMAKARVHLKGPNYNDAAKQVYDCISSRVAKKFFDRNCIAYGELASGFYDVVVDCALDPFDFLALIPIINGAGGVITDWQGRELLWSPLSMIPEGGFKIVAAAGKHIHQQIVRAL</sequence>
<keyword evidence="5 6" id="KW-0460">Magnesium</keyword>
<evidence type="ECO:0000256" key="3">
    <source>
        <dbReference type="ARBA" id="ARBA00022723"/>
    </source>
</evidence>
<protein>
    <submittedName>
        <fullName evidence="7">Bifunctional phosphatase IMPL2, chloroplastic-like</fullName>
    </submittedName>
</protein>
<dbReference type="PANTHER" id="PTHR43200">
    <property type="entry name" value="PHOSPHATASE"/>
    <property type="match status" value="1"/>
</dbReference>
<dbReference type="GO" id="GO:0042578">
    <property type="term" value="F:phosphoric ester hydrolase activity"/>
    <property type="evidence" value="ECO:0000318"/>
    <property type="project" value="GO_Central"/>
</dbReference>
<reference evidence="7" key="1">
    <citation type="submission" date="2025-08" db="UniProtKB">
        <authorList>
            <consortium name="RefSeq"/>
        </authorList>
    </citation>
    <scope>IDENTIFICATION</scope>
</reference>
<proteinExistence type="inferred from homology"/>
<dbReference type="GO" id="GO:0046872">
    <property type="term" value="F:metal ion binding"/>
    <property type="evidence" value="ECO:0007669"/>
    <property type="project" value="UniProtKB-KW"/>
</dbReference>
<dbReference type="AlphaFoldDB" id="A0A1S4AFW0"/>
<dbReference type="OMA" id="ECYAFAM"/>
<feature type="binding site" evidence="6">
    <location>
        <position position="96"/>
    </location>
    <ligand>
        <name>Mg(2+)</name>
        <dbReference type="ChEBI" id="CHEBI:18420"/>
        <label>1</label>
        <note>catalytic</note>
    </ligand>
</feature>
<evidence type="ECO:0000256" key="4">
    <source>
        <dbReference type="ARBA" id="ARBA00022801"/>
    </source>
</evidence>
<dbReference type="GO" id="GO:0000105">
    <property type="term" value="P:L-histidine biosynthetic process"/>
    <property type="evidence" value="ECO:0000318"/>
    <property type="project" value="GO_Central"/>
</dbReference>
<dbReference type="PRINTS" id="PR00377">
    <property type="entry name" value="IMPHPHTASES"/>
</dbReference>
<dbReference type="PaxDb" id="4097-A0A1S4AFW0"/>
<comment type="similarity">
    <text evidence="2">Belongs to the inositol monophosphatase superfamily.</text>
</comment>
<dbReference type="OrthoDB" id="1212329at2759"/>
<gene>
    <name evidence="7" type="primary">LOC107797228</name>
</gene>
<evidence type="ECO:0000256" key="1">
    <source>
        <dbReference type="ARBA" id="ARBA00001946"/>
    </source>
</evidence>